<dbReference type="AlphaFoldDB" id="A0A427ATN2"/>
<reference evidence="2 3" key="1">
    <citation type="journal article" date="2014" name="Agronomy (Basel)">
        <title>A Draft Genome Sequence for Ensete ventricosum, the Drought-Tolerant Tree Against Hunger.</title>
        <authorList>
            <person name="Harrison J."/>
            <person name="Moore K.A."/>
            <person name="Paszkiewicz K."/>
            <person name="Jones T."/>
            <person name="Grant M."/>
            <person name="Ambacheew D."/>
            <person name="Muzemil S."/>
            <person name="Studholme D.J."/>
        </authorList>
    </citation>
    <scope>NUCLEOTIDE SEQUENCE [LARGE SCALE GENOMIC DNA]</scope>
</reference>
<evidence type="ECO:0000313" key="3">
    <source>
        <dbReference type="Proteomes" id="UP000287651"/>
    </source>
</evidence>
<comment type="caution">
    <text evidence="2">The sequence shown here is derived from an EMBL/GenBank/DDBJ whole genome shotgun (WGS) entry which is preliminary data.</text>
</comment>
<gene>
    <name evidence="2" type="ORF">B296_00010841</name>
</gene>
<dbReference type="EMBL" id="AMZH03001362">
    <property type="protein sequence ID" value="RRT79571.1"/>
    <property type="molecule type" value="Genomic_DNA"/>
</dbReference>
<evidence type="ECO:0000256" key="1">
    <source>
        <dbReference type="SAM" id="MobiDB-lite"/>
    </source>
</evidence>
<organism evidence="2 3">
    <name type="scientific">Ensete ventricosum</name>
    <name type="common">Abyssinian banana</name>
    <name type="synonym">Musa ensete</name>
    <dbReference type="NCBI Taxonomy" id="4639"/>
    <lineage>
        <taxon>Eukaryota</taxon>
        <taxon>Viridiplantae</taxon>
        <taxon>Streptophyta</taxon>
        <taxon>Embryophyta</taxon>
        <taxon>Tracheophyta</taxon>
        <taxon>Spermatophyta</taxon>
        <taxon>Magnoliopsida</taxon>
        <taxon>Liliopsida</taxon>
        <taxon>Zingiberales</taxon>
        <taxon>Musaceae</taxon>
        <taxon>Ensete</taxon>
    </lineage>
</organism>
<protein>
    <submittedName>
        <fullName evidence="2">Uncharacterized protein</fullName>
    </submittedName>
</protein>
<sequence>MIGLILVERHVSGMTGLMLAERHISGTIDMKMAESHILGTIGLMLAERHVSGTIDMKMTESHASGMIGWMMAERHISGMTRLMLLKSVHREHPSVCHTWPARTQSRATSVSGLSHSGIPSPEDARSRKDLEAPPPEQWCYGSKCIAEEAPDAGGKDAPVADPENAQPEMKVMHEEALGKRPAGSLAPDPTATG</sequence>
<feature type="compositionally biased region" description="Polar residues" evidence="1">
    <location>
        <begin position="101"/>
        <end position="114"/>
    </location>
</feature>
<name>A0A427ATN2_ENSVE</name>
<dbReference type="Proteomes" id="UP000287651">
    <property type="component" value="Unassembled WGS sequence"/>
</dbReference>
<accession>A0A427ATN2</accession>
<evidence type="ECO:0000313" key="2">
    <source>
        <dbReference type="EMBL" id="RRT79571.1"/>
    </source>
</evidence>
<feature type="region of interest" description="Disordered" evidence="1">
    <location>
        <begin position="100"/>
        <end position="193"/>
    </location>
</feature>
<feature type="compositionally biased region" description="Basic and acidic residues" evidence="1">
    <location>
        <begin position="122"/>
        <end position="131"/>
    </location>
</feature>
<proteinExistence type="predicted"/>